<gene>
    <name evidence="3" type="ORF">AKL21_00175</name>
    <name evidence="2" type="ORF">RU96_GL001212</name>
</gene>
<dbReference type="Gene3D" id="3.40.630.30">
    <property type="match status" value="1"/>
</dbReference>
<keyword evidence="5" id="KW-1185">Reference proteome</keyword>
<dbReference type="Proteomes" id="UP000182835">
    <property type="component" value="Unassembled WGS sequence"/>
</dbReference>
<dbReference type="Proteomes" id="UP000216797">
    <property type="component" value="Unassembled WGS sequence"/>
</dbReference>
<dbReference type="GO" id="GO:0016747">
    <property type="term" value="F:acyltransferase activity, transferring groups other than amino-acyl groups"/>
    <property type="evidence" value="ECO:0007669"/>
    <property type="project" value="InterPro"/>
</dbReference>
<evidence type="ECO:0000313" key="5">
    <source>
        <dbReference type="Proteomes" id="UP000216797"/>
    </source>
</evidence>
<dbReference type="PROSITE" id="PS51186">
    <property type="entry name" value="GNAT"/>
    <property type="match status" value="1"/>
</dbReference>
<evidence type="ECO:0000313" key="2">
    <source>
        <dbReference type="EMBL" id="OJG16470.1"/>
    </source>
</evidence>
<dbReference type="EMBL" id="LHUG01000001">
    <property type="protein sequence ID" value="PAB01965.1"/>
    <property type="molecule type" value="Genomic_DNA"/>
</dbReference>
<evidence type="ECO:0000313" key="3">
    <source>
        <dbReference type="EMBL" id="PAB01965.1"/>
    </source>
</evidence>
<keyword evidence="3" id="KW-0808">Transferase</keyword>
<dbReference type="PANTHER" id="PTHR43415:SF4">
    <property type="entry name" value="N-ACETYLTRANSFERASE DOMAIN-CONTAINING PROTEIN"/>
    <property type="match status" value="1"/>
</dbReference>
<evidence type="ECO:0000313" key="4">
    <source>
        <dbReference type="Proteomes" id="UP000182835"/>
    </source>
</evidence>
<reference evidence="3 5" key="2">
    <citation type="submission" date="2015-08" db="EMBL/GenBank/DDBJ databases">
        <title>Enterococcus genome sequence.</title>
        <authorList>
            <person name="Acedo J.Z."/>
            <person name="Vederas J.C."/>
        </authorList>
    </citation>
    <scope>NUCLEOTIDE SEQUENCE [LARGE SCALE GENOMIC DNA]</scope>
    <source>
        <strain evidence="3 5">49</strain>
    </source>
</reference>
<name>A0A1L8R9M5_9ENTE</name>
<dbReference type="STRING" id="317010.RU96_GL001212"/>
<dbReference type="OrthoDB" id="9795206at2"/>
<dbReference type="PANTHER" id="PTHR43415">
    <property type="entry name" value="SPERMIDINE N(1)-ACETYLTRANSFERASE"/>
    <property type="match status" value="1"/>
</dbReference>
<protein>
    <submittedName>
        <fullName evidence="3">GNAT family acetyltransferase</fullName>
    </submittedName>
</protein>
<organism evidence="2 4">
    <name type="scientific">Enterococcus canintestini</name>
    <dbReference type="NCBI Taxonomy" id="317010"/>
    <lineage>
        <taxon>Bacteria</taxon>
        <taxon>Bacillati</taxon>
        <taxon>Bacillota</taxon>
        <taxon>Bacilli</taxon>
        <taxon>Lactobacillales</taxon>
        <taxon>Enterococcaceae</taxon>
        <taxon>Enterococcus</taxon>
    </lineage>
</organism>
<evidence type="ECO:0000259" key="1">
    <source>
        <dbReference type="PROSITE" id="PS51186"/>
    </source>
</evidence>
<dbReference type="InterPro" id="IPR000182">
    <property type="entry name" value="GNAT_dom"/>
</dbReference>
<sequence>MNMKLQSEIAPITIRNITEEELQHLWEISYGPTADLTWKDFDGPYFNDPILSWPEYKEGFGSRFLNDESAGVIFYEEEMVGVVTAYFEDGSLKRWLEFGIAIYQPKNWNKGIGSKASDLWIKHLFYTYPKIARVGYTTWSGNNRMMALGEKIGMKKEAQIRKVRYWQGQFWDSVKYGILREELNLNQQVIPNA</sequence>
<dbReference type="Pfam" id="PF13302">
    <property type="entry name" value="Acetyltransf_3"/>
    <property type="match status" value="1"/>
</dbReference>
<comment type="caution">
    <text evidence="2">The sequence shown here is derived from an EMBL/GenBank/DDBJ whole genome shotgun (WGS) entry which is preliminary data.</text>
</comment>
<dbReference type="InterPro" id="IPR016181">
    <property type="entry name" value="Acyl_CoA_acyltransferase"/>
</dbReference>
<feature type="domain" description="N-acetyltransferase" evidence="1">
    <location>
        <begin position="12"/>
        <end position="177"/>
    </location>
</feature>
<dbReference type="SUPFAM" id="SSF55729">
    <property type="entry name" value="Acyl-CoA N-acyltransferases (Nat)"/>
    <property type="match status" value="1"/>
</dbReference>
<reference evidence="2 4" key="1">
    <citation type="submission" date="2014-12" db="EMBL/GenBank/DDBJ databases">
        <title>Draft genome sequences of 29 type strains of Enterococci.</title>
        <authorList>
            <person name="Zhong Z."/>
            <person name="Sun Z."/>
            <person name="Liu W."/>
            <person name="Zhang W."/>
            <person name="Zhang H."/>
        </authorList>
    </citation>
    <scope>NUCLEOTIDE SEQUENCE [LARGE SCALE GENOMIC DNA]</scope>
    <source>
        <strain evidence="2 4">DSM 21207</strain>
    </source>
</reference>
<dbReference type="EMBL" id="JXKG01000002">
    <property type="protein sequence ID" value="OJG16470.1"/>
    <property type="molecule type" value="Genomic_DNA"/>
</dbReference>
<accession>A0A1L8R9M5</accession>
<dbReference type="AlphaFoldDB" id="A0A1L8R9M5"/>
<proteinExistence type="predicted"/>